<gene>
    <name evidence="2" type="ORF">CLV40_12418</name>
</gene>
<accession>A0A2S6GEW6</accession>
<sequence>MASGVDVDLVTVKDAARKLNSRVESEWRLARGKAVQSTCDVVKLVADFLDRSLTDGKSAELVRFLRQDKAYTELAADVGDTLDTIDNCLNALDRGGSATSLAKLLGDFANQLCDLVEQAISAYLEVAKKAVADDIRLAEARDHATVIAGAARKAIYTWRLMAEPPPTRAADKAAREISHYYDDHAKRETSHANRLRFIAGSLLALIAVGALVITLWLDGSPLGEELVRLSATVPIAVLAGYLARESARHRASARWAGELAIAMSTLADYTEPLGEQGIELRRVLGMRMFGQTEPERRPDGLYDDVTALVDRLNEALRTLLDSLDRLRK</sequence>
<dbReference type="EMBL" id="PTIX01000024">
    <property type="protein sequence ID" value="PPK63778.1"/>
    <property type="molecule type" value="Genomic_DNA"/>
</dbReference>
<organism evidence="2 3">
    <name type="scientific">Actinokineospora auranticolor</name>
    <dbReference type="NCBI Taxonomy" id="155976"/>
    <lineage>
        <taxon>Bacteria</taxon>
        <taxon>Bacillati</taxon>
        <taxon>Actinomycetota</taxon>
        <taxon>Actinomycetes</taxon>
        <taxon>Pseudonocardiales</taxon>
        <taxon>Pseudonocardiaceae</taxon>
        <taxon>Actinokineospora</taxon>
    </lineage>
</organism>
<evidence type="ECO:0000256" key="1">
    <source>
        <dbReference type="SAM" id="Phobius"/>
    </source>
</evidence>
<reference evidence="2 3" key="1">
    <citation type="submission" date="2018-02" db="EMBL/GenBank/DDBJ databases">
        <title>Genomic Encyclopedia of Archaeal and Bacterial Type Strains, Phase II (KMG-II): from individual species to whole genera.</title>
        <authorList>
            <person name="Goeker M."/>
        </authorList>
    </citation>
    <scope>NUCLEOTIDE SEQUENCE [LARGE SCALE GENOMIC DNA]</scope>
    <source>
        <strain evidence="2 3">YU 961-1</strain>
    </source>
</reference>
<keyword evidence="1" id="KW-0472">Membrane</keyword>
<name>A0A2S6GEW6_9PSEU</name>
<keyword evidence="1" id="KW-0812">Transmembrane</keyword>
<feature type="transmembrane region" description="Helical" evidence="1">
    <location>
        <begin position="195"/>
        <end position="214"/>
    </location>
</feature>
<evidence type="ECO:0000313" key="3">
    <source>
        <dbReference type="Proteomes" id="UP000239203"/>
    </source>
</evidence>
<dbReference type="Proteomes" id="UP000239203">
    <property type="component" value="Unassembled WGS sequence"/>
</dbReference>
<proteinExistence type="predicted"/>
<feature type="transmembrane region" description="Helical" evidence="1">
    <location>
        <begin position="226"/>
        <end position="243"/>
    </location>
</feature>
<dbReference type="OrthoDB" id="3693960at2"/>
<dbReference type="RefSeq" id="WP_146108293.1">
    <property type="nucleotide sequence ID" value="NZ_CP154825.1"/>
</dbReference>
<keyword evidence="3" id="KW-1185">Reference proteome</keyword>
<keyword evidence="1" id="KW-1133">Transmembrane helix</keyword>
<dbReference type="AlphaFoldDB" id="A0A2S6GEW6"/>
<evidence type="ECO:0000313" key="2">
    <source>
        <dbReference type="EMBL" id="PPK63778.1"/>
    </source>
</evidence>
<comment type="caution">
    <text evidence="2">The sequence shown here is derived from an EMBL/GenBank/DDBJ whole genome shotgun (WGS) entry which is preliminary data.</text>
</comment>
<protein>
    <submittedName>
        <fullName evidence="2">Uncharacterized protein</fullName>
    </submittedName>
</protein>